<dbReference type="Pfam" id="PF01370">
    <property type="entry name" value="Epimerase"/>
    <property type="match status" value="1"/>
</dbReference>
<dbReference type="InterPro" id="IPR050425">
    <property type="entry name" value="NAD(P)_dehydrat-like"/>
</dbReference>
<evidence type="ECO:0000259" key="3">
    <source>
        <dbReference type="Pfam" id="PF01370"/>
    </source>
</evidence>
<comment type="similarity">
    <text evidence="2">Belongs to the NAD(P)-dependent epimerase/dehydratase family. Dihydroflavonol-4-reductase subfamily.</text>
</comment>
<organism evidence="4 5">
    <name type="scientific">Ridgeia piscesae</name>
    <name type="common">Tubeworm</name>
    <dbReference type="NCBI Taxonomy" id="27915"/>
    <lineage>
        <taxon>Eukaryota</taxon>
        <taxon>Metazoa</taxon>
        <taxon>Spiralia</taxon>
        <taxon>Lophotrochozoa</taxon>
        <taxon>Annelida</taxon>
        <taxon>Polychaeta</taxon>
        <taxon>Sedentaria</taxon>
        <taxon>Canalipalpata</taxon>
        <taxon>Sabellida</taxon>
        <taxon>Siboglinidae</taxon>
        <taxon>Ridgeia</taxon>
    </lineage>
</organism>
<sequence length="269" mass="29030">MAAAEPLVLVTGASGFIATHIVRQLLEQGFKVRGTVRSLSNESKVAPLQKLYPQAKHPLELVQADLLDPACWSAAVDGCTYVLHTASPFPAENPADENELIKPAVDGTLNVLNACKAMQCVKRVVLTSSVAAISGGFETETDHVFTEADWPDVGGSIGPYMKSKTLAEKAAWDFIEGLSGDRFELAVVNPSYVVGPVLCGGMSTSMELPKRLMLRDMPMLPKMYFPCVDVRDVATAHIKAMTVAEAVGNRHIIHGEGLWLSTNRKDPVQ</sequence>
<evidence type="ECO:0000313" key="4">
    <source>
        <dbReference type="EMBL" id="KAK2179078.1"/>
    </source>
</evidence>
<dbReference type="CDD" id="cd05227">
    <property type="entry name" value="AR_SDR_e"/>
    <property type="match status" value="1"/>
</dbReference>
<dbReference type="Proteomes" id="UP001209878">
    <property type="component" value="Unassembled WGS sequence"/>
</dbReference>
<reference evidence="4" key="1">
    <citation type="journal article" date="2023" name="Mol. Biol. Evol.">
        <title>Third-Generation Sequencing Reveals the Adaptive Role of the Epigenome in Three Deep-Sea Polychaetes.</title>
        <authorList>
            <person name="Perez M."/>
            <person name="Aroh O."/>
            <person name="Sun Y."/>
            <person name="Lan Y."/>
            <person name="Juniper S.K."/>
            <person name="Young C.R."/>
            <person name="Angers B."/>
            <person name="Qian P.Y."/>
        </authorList>
    </citation>
    <scope>NUCLEOTIDE SEQUENCE</scope>
    <source>
        <strain evidence="4">R07B-5</strain>
    </source>
</reference>
<evidence type="ECO:0000256" key="2">
    <source>
        <dbReference type="ARBA" id="ARBA00023445"/>
    </source>
</evidence>
<protein>
    <recommendedName>
        <fullName evidence="3">NAD-dependent epimerase/dehydratase domain-containing protein</fullName>
    </recommendedName>
</protein>
<comment type="caution">
    <text evidence="4">The sequence shown here is derived from an EMBL/GenBank/DDBJ whole genome shotgun (WGS) entry which is preliminary data.</text>
</comment>
<name>A0AAD9NSG9_RIDPI</name>
<dbReference type="PANTHER" id="PTHR10366:SF564">
    <property type="entry name" value="STEROL-4-ALPHA-CARBOXYLATE 3-DEHYDROGENASE, DECARBOXYLATING"/>
    <property type="match status" value="1"/>
</dbReference>
<dbReference type="Gene3D" id="3.40.50.720">
    <property type="entry name" value="NAD(P)-binding Rossmann-like Domain"/>
    <property type="match status" value="1"/>
</dbReference>
<dbReference type="InterPro" id="IPR036291">
    <property type="entry name" value="NAD(P)-bd_dom_sf"/>
</dbReference>
<keyword evidence="5" id="KW-1185">Reference proteome</keyword>
<evidence type="ECO:0000313" key="5">
    <source>
        <dbReference type="Proteomes" id="UP001209878"/>
    </source>
</evidence>
<dbReference type="GO" id="GO:0016616">
    <property type="term" value="F:oxidoreductase activity, acting on the CH-OH group of donors, NAD or NADP as acceptor"/>
    <property type="evidence" value="ECO:0007669"/>
    <property type="project" value="TreeGrafter"/>
</dbReference>
<dbReference type="PANTHER" id="PTHR10366">
    <property type="entry name" value="NAD DEPENDENT EPIMERASE/DEHYDRATASE"/>
    <property type="match status" value="1"/>
</dbReference>
<keyword evidence="1" id="KW-0560">Oxidoreductase</keyword>
<accession>A0AAD9NSG9</accession>
<gene>
    <name evidence="4" type="ORF">NP493_515g00001</name>
</gene>
<dbReference type="AlphaFoldDB" id="A0AAD9NSG9"/>
<dbReference type="EMBL" id="JAODUO010000515">
    <property type="protein sequence ID" value="KAK2179078.1"/>
    <property type="molecule type" value="Genomic_DNA"/>
</dbReference>
<dbReference type="SUPFAM" id="SSF51735">
    <property type="entry name" value="NAD(P)-binding Rossmann-fold domains"/>
    <property type="match status" value="1"/>
</dbReference>
<proteinExistence type="inferred from homology"/>
<feature type="domain" description="NAD-dependent epimerase/dehydratase" evidence="3">
    <location>
        <begin position="8"/>
        <end position="249"/>
    </location>
</feature>
<evidence type="ECO:0000256" key="1">
    <source>
        <dbReference type="ARBA" id="ARBA00023002"/>
    </source>
</evidence>
<dbReference type="InterPro" id="IPR001509">
    <property type="entry name" value="Epimerase_deHydtase"/>
</dbReference>
<dbReference type="FunFam" id="3.40.50.720:FF:000336">
    <property type="entry name" value="Aldehyde reductase"/>
    <property type="match status" value="1"/>
</dbReference>